<organism evidence="1 2">
    <name type="scientific">Rhizobium phage vB_RleM_P10VF</name>
    <dbReference type="NCBI Taxonomy" id="1527770"/>
    <lineage>
        <taxon>Viruses</taxon>
        <taxon>Duplodnaviria</taxon>
        <taxon>Heunggongvirae</taxon>
        <taxon>Uroviricota</taxon>
        <taxon>Caudoviricetes</taxon>
        <taxon>Pootjesviridae</taxon>
        <taxon>Innesvirus</taxon>
        <taxon>Innesvirus P10VF</taxon>
    </lineage>
</organism>
<reference evidence="1 2" key="1">
    <citation type="submission" date="2014-07" db="EMBL/GenBank/DDBJ databases">
        <title>Isolation and characterization of Rhizobium leguminosarum phages from western Canadian soils and complete genome sequences of rhizobiophages vB_RleS_L338C and vB_RleM_P10VF.</title>
        <authorList>
            <person name="Restrepo-Cordoba M."/>
            <person name="Halmillawewa A.P."/>
            <person name="Perry B."/>
            <person name="Hynes M.F."/>
            <person name="Yost C.K."/>
        </authorList>
    </citation>
    <scope>NUCLEOTIDE SEQUENCE [LARGE SCALE GENOMIC DNA]</scope>
</reference>
<gene>
    <name evidence="1" type="ORF">P10VF_091</name>
</gene>
<accession>A0A076YND9</accession>
<protein>
    <submittedName>
        <fullName evidence="1">Uncharacterized protein</fullName>
    </submittedName>
</protein>
<dbReference type="GeneID" id="22109640"/>
<proteinExistence type="predicted"/>
<dbReference type="Proteomes" id="UP000204140">
    <property type="component" value="Segment"/>
</dbReference>
<dbReference type="RefSeq" id="YP_009099830.1">
    <property type="nucleotide sequence ID" value="NC_025429.1"/>
</dbReference>
<evidence type="ECO:0000313" key="1">
    <source>
        <dbReference type="EMBL" id="AIK68304.1"/>
    </source>
</evidence>
<evidence type="ECO:0000313" key="2">
    <source>
        <dbReference type="Proteomes" id="UP000204140"/>
    </source>
</evidence>
<dbReference type="KEGG" id="vg:22109640"/>
<sequence>MFILQTVLDRSNVMTVFKIDDLDSRDPGYNRWAHQINTFFHRMARDRIRYNVTNLRIFTRYYDDEWKSKEEIDEKYGFHYVASQLVSLNAFFTAVGFNYKKRTWKNPEEHSMKWNDKLNRYVHP</sequence>
<name>A0A076YND9_9CAUD</name>
<dbReference type="EMBL" id="KM199770">
    <property type="protein sequence ID" value="AIK68304.1"/>
    <property type="molecule type" value="Genomic_DNA"/>
</dbReference>
<keyword evidence="2" id="KW-1185">Reference proteome</keyword>